<evidence type="ECO:0000313" key="2">
    <source>
        <dbReference type="EMBL" id="KAJ1217419.1"/>
    </source>
</evidence>
<proteinExistence type="predicted"/>
<comment type="caution">
    <text evidence="2">The sequence shown here is derived from an EMBL/GenBank/DDBJ whole genome shotgun (WGS) entry which is preliminary data.</text>
</comment>
<reference evidence="2" key="1">
    <citation type="journal article" date="2022" name="bioRxiv">
        <title>Sequencing and chromosome-scale assembly of the giantPleurodeles waltlgenome.</title>
        <authorList>
            <person name="Brown T."/>
            <person name="Elewa A."/>
            <person name="Iarovenko S."/>
            <person name="Subramanian E."/>
            <person name="Araus A.J."/>
            <person name="Petzold A."/>
            <person name="Susuki M."/>
            <person name="Suzuki K.-i.T."/>
            <person name="Hayashi T."/>
            <person name="Toyoda A."/>
            <person name="Oliveira C."/>
            <person name="Osipova E."/>
            <person name="Leigh N.D."/>
            <person name="Simon A."/>
            <person name="Yun M.H."/>
        </authorList>
    </citation>
    <scope>NUCLEOTIDE SEQUENCE</scope>
    <source>
        <strain evidence="2">20211129_DDA</strain>
        <tissue evidence="2">Liver</tissue>
    </source>
</reference>
<evidence type="ECO:0000256" key="1">
    <source>
        <dbReference type="SAM" id="MobiDB-lite"/>
    </source>
</evidence>
<accession>A0AAV7WZY2</accession>
<gene>
    <name evidence="2" type="ORF">NDU88_005013</name>
</gene>
<feature type="region of interest" description="Disordered" evidence="1">
    <location>
        <begin position="1"/>
        <end position="46"/>
    </location>
</feature>
<dbReference type="AlphaFoldDB" id="A0AAV7WZY2"/>
<organism evidence="2 3">
    <name type="scientific">Pleurodeles waltl</name>
    <name type="common">Iberian ribbed newt</name>
    <dbReference type="NCBI Taxonomy" id="8319"/>
    <lineage>
        <taxon>Eukaryota</taxon>
        <taxon>Metazoa</taxon>
        <taxon>Chordata</taxon>
        <taxon>Craniata</taxon>
        <taxon>Vertebrata</taxon>
        <taxon>Euteleostomi</taxon>
        <taxon>Amphibia</taxon>
        <taxon>Batrachia</taxon>
        <taxon>Caudata</taxon>
        <taxon>Salamandroidea</taxon>
        <taxon>Salamandridae</taxon>
        <taxon>Pleurodelinae</taxon>
        <taxon>Pleurodeles</taxon>
    </lineage>
</organism>
<evidence type="ECO:0000313" key="3">
    <source>
        <dbReference type="Proteomes" id="UP001066276"/>
    </source>
</evidence>
<keyword evidence="3" id="KW-1185">Reference proteome</keyword>
<dbReference type="EMBL" id="JANPWB010000001">
    <property type="protein sequence ID" value="KAJ1217419.1"/>
    <property type="molecule type" value="Genomic_DNA"/>
</dbReference>
<dbReference type="Proteomes" id="UP001066276">
    <property type="component" value="Chromosome 1_1"/>
</dbReference>
<protein>
    <submittedName>
        <fullName evidence="2">Uncharacterized protein</fullName>
    </submittedName>
</protein>
<name>A0AAV7WZY2_PLEWA</name>
<sequence length="103" mass="11179">MEQTSLTGGVQGTGTGRHRGQETGLGRKQSVGLQEVGWRRGSSKAGLEQAGLEPRVLEGVMEVLSFMLMGFALRARSDRPILPPPISSIPYFKQTSRRAVLKV</sequence>